<evidence type="ECO:0000313" key="5">
    <source>
        <dbReference type="Proteomes" id="UP000226384"/>
    </source>
</evidence>
<evidence type="ECO:0000313" key="6">
    <source>
        <dbReference type="Proteomes" id="UP000510897"/>
    </source>
</evidence>
<dbReference type="KEGG" id="vg:30308179"/>
<evidence type="ECO:0000313" key="2">
    <source>
        <dbReference type="EMBL" id="AOV62312.1"/>
    </source>
</evidence>
<protein>
    <submittedName>
        <fullName evidence="2">Uncharacterized protein</fullName>
    </submittedName>
</protein>
<evidence type="ECO:0000313" key="1">
    <source>
        <dbReference type="EMBL" id="AOV62049.1"/>
    </source>
</evidence>
<sequence>MGRPVDRSPGVVLVTDYGALDRALAQKARQEAEKAKKN</sequence>
<dbReference type="Proteomes" id="UP000510897">
    <property type="component" value="Segment"/>
</dbReference>
<accession>A0A1D8KUL4</accession>
<dbReference type="GeneID" id="30308179"/>
<dbReference type="Proteomes" id="UP000203902">
    <property type="component" value="Segment"/>
</dbReference>
<reference evidence="3 6" key="3">
    <citation type="submission" date="2020-07" db="EMBL/GenBank/DDBJ databases">
        <title>Signatures of coevolution in a cyanophage population.</title>
        <authorList>
            <person name="Abebe J."/>
        </authorList>
    </citation>
    <scope>NUCLEOTIDE SEQUENCE [LARGE SCALE GENOMIC DNA]</scope>
    <source>
        <strain evidence="3">0809CC03</strain>
    </source>
</reference>
<reference evidence="4 5" key="1">
    <citation type="journal article" date="2016" name="Virology">
        <title>The genomic content and context of auxiliary metabolic genes in marine cyanomyoviruses.</title>
        <authorList>
            <person name="Crummett L.T."/>
            <person name="Puxty R.J."/>
            <person name="Weihe C."/>
            <person name="Marston M.F."/>
            <person name="Martiny J.B."/>
        </authorList>
    </citation>
    <scope>NUCLEOTIDE SEQUENCE [LARGE SCALE GENOMIC DNA]</scope>
    <source>
        <strain evidence="1">0910CC49</strain>
        <strain evidence="2">0910SB42</strain>
    </source>
</reference>
<dbReference type="EMBL" id="MT586120">
    <property type="protein sequence ID" value="QLF86175.1"/>
    <property type="molecule type" value="Genomic_DNA"/>
</dbReference>
<organism evidence="2 5">
    <name type="scientific">Synechococcus phage S-CAM7</name>
    <dbReference type="NCBI Taxonomy" id="1883368"/>
    <lineage>
        <taxon>Viruses</taxon>
        <taxon>Duplodnaviria</taxon>
        <taxon>Heunggongvirae</taxon>
        <taxon>Uroviricota</taxon>
        <taxon>Caudoviricetes</taxon>
        <taxon>Pantevenvirales</taxon>
        <taxon>Kyanoviridae</taxon>
        <taxon>Mazuvirus</taxon>
        <taxon>Mazuvirus scam7</taxon>
    </lineage>
</organism>
<dbReference type="EMBL" id="KU686212">
    <property type="protein sequence ID" value="AOV62049.1"/>
    <property type="molecule type" value="Genomic_DNA"/>
</dbReference>
<proteinExistence type="predicted"/>
<dbReference type="EMBL" id="KU686213">
    <property type="protein sequence ID" value="AOV62312.1"/>
    <property type="molecule type" value="Genomic_DNA"/>
</dbReference>
<dbReference type="RefSeq" id="YP_009323058.1">
    <property type="nucleotide sequence ID" value="NC_031927.1"/>
</dbReference>
<dbReference type="Proteomes" id="UP000226384">
    <property type="component" value="Segment"/>
</dbReference>
<evidence type="ECO:0000313" key="4">
    <source>
        <dbReference type="Proteomes" id="UP000203902"/>
    </source>
</evidence>
<evidence type="ECO:0000313" key="3">
    <source>
        <dbReference type="EMBL" id="QLF86175.1"/>
    </source>
</evidence>
<keyword evidence="4" id="KW-1185">Reference proteome</keyword>
<reference evidence="3 6" key="2">
    <citation type="submission" date="2020-06" db="EMBL/GenBank/DDBJ databases">
        <authorList>
            <person name="Puxty R.J."/>
            <person name="Weihe C."/>
            <person name="Marston M.F."/>
            <person name="Martiny J.B.H."/>
        </authorList>
    </citation>
    <scope>NUCLEOTIDE SEQUENCE [LARGE SCALE GENOMIC DNA]</scope>
    <source>
        <strain evidence="3">0809CC03</strain>
    </source>
</reference>
<gene>
    <name evidence="1" type="ORF">C490910_125</name>
    <name evidence="3" type="ORF">CC030809_00119</name>
    <name evidence="2" type="ORF">S420910_123</name>
</gene>
<name>A0A1D8KUL4_9CAUD</name>